<dbReference type="EMBL" id="JAVHJL010000006">
    <property type="protein sequence ID" value="KAK6501352.1"/>
    <property type="molecule type" value="Genomic_DNA"/>
</dbReference>
<dbReference type="PANTHER" id="PTHR43719">
    <property type="entry name" value="TWO-COMPONENT HISTIDINE KINASE"/>
    <property type="match status" value="1"/>
</dbReference>
<feature type="domain" description="Response regulatory" evidence="4">
    <location>
        <begin position="272"/>
        <end position="395"/>
    </location>
</feature>
<evidence type="ECO:0000256" key="3">
    <source>
        <dbReference type="SAM" id="MobiDB-lite"/>
    </source>
</evidence>
<dbReference type="Pfam" id="PF00072">
    <property type="entry name" value="Response_reg"/>
    <property type="match status" value="1"/>
</dbReference>
<dbReference type="Proteomes" id="UP001370758">
    <property type="component" value="Unassembled WGS sequence"/>
</dbReference>
<dbReference type="SMART" id="SM00448">
    <property type="entry name" value="REC"/>
    <property type="match status" value="1"/>
</dbReference>
<dbReference type="CDD" id="cd17546">
    <property type="entry name" value="REC_hyHK_CKI1_RcsC-like"/>
    <property type="match status" value="1"/>
</dbReference>
<comment type="caution">
    <text evidence="5">The sequence shown here is derived from an EMBL/GenBank/DDBJ whole genome shotgun (WGS) entry which is preliminary data.</text>
</comment>
<name>A0AAV9W2V5_9PEZI</name>
<evidence type="ECO:0000259" key="4">
    <source>
        <dbReference type="PROSITE" id="PS50110"/>
    </source>
</evidence>
<dbReference type="PANTHER" id="PTHR43719:SF28">
    <property type="entry name" value="PEROXIDE STRESS-ACTIVATED HISTIDINE KINASE MAK1-RELATED"/>
    <property type="match status" value="1"/>
</dbReference>
<evidence type="ECO:0000313" key="6">
    <source>
        <dbReference type="Proteomes" id="UP001370758"/>
    </source>
</evidence>
<dbReference type="InterPro" id="IPR011006">
    <property type="entry name" value="CheY-like_superfamily"/>
</dbReference>
<evidence type="ECO:0000256" key="2">
    <source>
        <dbReference type="PROSITE-ProRule" id="PRU00169"/>
    </source>
</evidence>
<accession>A0AAV9W2V5</accession>
<gene>
    <name evidence="5" type="ORF">TWF481_009194</name>
</gene>
<dbReference type="InterPro" id="IPR050956">
    <property type="entry name" value="2C_system_His_kinase"/>
</dbReference>
<protein>
    <recommendedName>
        <fullName evidence="4">Response regulatory domain-containing protein</fullName>
    </recommendedName>
</protein>
<organism evidence="5 6">
    <name type="scientific">Arthrobotrys musiformis</name>
    <dbReference type="NCBI Taxonomy" id="47236"/>
    <lineage>
        <taxon>Eukaryota</taxon>
        <taxon>Fungi</taxon>
        <taxon>Dikarya</taxon>
        <taxon>Ascomycota</taxon>
        <taxon>Pezizomycotina</taxon>
        <taxon>Orbiliomycetes</taxon>
        <taxon>Orbiliales</taxon>
        <taxon>Orbiliaceae</taxon>
        <taxon>Arthrobotrys</taxon>
    </lineage>
</organism>
<feature type="region of interest" description="Disordered" evidence="3">
    <location>
        <begin position="121"/>
        <end position="143"/>
    </location>
</feature>
<keyword evidence="6" id="KW-1185">Reference proteome</keyword>
<dbReference type="SUPFAM" id="SSF52172">
    <property type="entry name" value="CheY-like"/>
    <property type="match status" value="1"/>
</dbReference>
<sequence>MAAPTPSLSQFLNGVHTPTLLLDFRIPPTLEHPSKATISDTIVSRNEACDYTKFKESVEAVLTQRLSNGRSNPRLQARDPVIGPETVKHVIGKDVWKCSSLGPYAVWTLQEEQAPKDGDLTESLVQDDDTSGNANEEVIEEPSREQQLFNKLDHLHGPLKEFCNLADQTLTEVQATIKSLSNPQDTTLLHPIELNLRTLTSGLSLLKDLSDISSFTPKSPDPPPQKEPLSSQALLSKILSRVHPPPPLETGYNAIKSYVMTEKLEAHIPTLRAVIIEDNLVNSKILTKFTQKLGVLPEYITPAFNGQEGLEVIENMAMRGCFPDLIFVDWAMPVMDGLEFLQKFHERWPRSKARIVGMLVWNFSGDNRMQKLGANTVLTKPIKWNIIRYEIERAATLKMTREIEFRGRL</sequence>
<dbReference type="Gene3D" id="3.40.50.2300">
    <property type="match status" value="1"/>
</dbReference>
<dbReference type="AlphaFoldDB" id="A0AAV9W2V5"/>
<reference evidence="5 6" key="1">
    <citation type="submission" date="2023-08" db="EMBL/GenBank/DDBJ databases">
        <authorList>
            <person name="Palmer J.M."/>
        </authorList>
    </citation>
    <scope>NUCLEOTIDE SEQUENCE [LARGE SCALE GENOMIC DNA]</scope>
    <source>
        <strain evidence="5 6">TWF481</strain>
    </source>
</reference>
<feature type="modified residue" description="4-aspartylphosphate" evidence="2">
    <location>
        <position position="329"/>
    </location>
</feature>
<keyword evidence="1 2" id="KW-0597">Phosphoprotein</keyword>
<dbReference type="PROSITE" id="PS50110">
    <property type="entry name" value="RESPONSE_REGULATORY"/>
    <property type="match status" value="1"/>
</dbReference>
<proteinExistence type="predicted"/>
<dbReference type="GO" id="GO:0000160">
    <property type="term" value="P:phosphorelay signal transduction system"/>
    <property type="evidence" value="ECO:0007669"/>
    <property type="project" value="InterPro"/>
</dbReference>
<dbReference type="InterPro" id="IPR001789">
    <property type="entry name" value="Sig_transdc_resp-reg_receiver"/>
</dbReference>
<evidence type="ECO:0000256" key="1">
    <source>
        <dbReference type="ARBA" id="ARBA00022553"/>
    </source>
</evidence>
<evidence type="ECO:0000313" key="5">
    <source>
        <dbReference type="EMBL" id="KAK6501352.1"/>
    </source>
</evidence>